<feature type="region of interest" description="Disordered" evidence="1">
    <location>
        <begin position="64"/>
        <end position="85"/>
    </location>
</feature>
<feature type="compositionally biased region" description="Basic and acidic residues" evidence="1">
    <location>
        <begin position="215"/>
        <end position="224"/>
    </location>
</feature>
<gene>
    <name evidence="2" type="ORF">F0562_032239</name>
</gene>
<dbReference type="EMBL" id="CM018042">
    <property type="protein sequence ID" value="KAA8532210.1"/>
    <property type="molecule type" value="Genomic_DNA"/>
</dbReference>
<dbReference type="Proteomes" id="UP000325577">
    <property type="component" value="Linkage Group LG19"/>
</dbReference>
<name>A0A5J5ANH8_9ASTE</name>
<evidence type="ECO:0000313" key="2">
    <source>
        <dbReference type="EMBL" id="KAA8532210.1"/>
    </source>
</evidence>
<feature type="region of interest" description="Disordered" evidence="1">
    <location>
        <begin position="213"/>
        <end position="245"/>
    </location>
</feature>
<evidence type="ECO:0000313" key="3">
    <source>
        <dbReference type="Proteomes" id="UP000325577"/>
    </source>
</evidence>
<protein>
    <submittedName>
        <fullName evidence="2">Uncharacterized protein</fullName>
    </submittedName>
</protein>
<reference evidence="2 3" key="1">
    <citation type="submission" date="2019-09" db="EMBL/GenBank/DDBJ databases">
        <title>A chromosome-level genome assembly of the Chinese tupelo Nyssa sinensis.</title>
        <authorList>
            <person name="Yang X."/>
            <person name="Kang M."/>
            <person name="Yang Y."/>
            <person name="Xiong H."/>
            <person name="Wang M."/>
            <person name="Zhang Z."/>
            <person name="Wang Z."/>
            <person name="Wu H."/>
            <person name="Ma T."/>
            <person name="Liu J."/>
            <person name="Xi Z."/>
        </authorList>
    </citation>
    <scope>NUCLEOTIDE SEQUENCE [LARGE SCALE GENOMIC DNA]</scope>
    <source>
        <strain evidence="2">J267</strain>
        <tissue evidence="2">Leaf</tissue>
    </source>
</reference>
<accession>A0A5J5ANH8</accession>
<organism evidence="2 3">
    <name type="scientific">Nyssa sinensis</name>
    <dbReference type="NCBI Taxonomy" id="561372"/>
    <lineage>
        <taxon>Eukaryota</taxon>
        <taxon>Viridiplantae</taxon>
        <taxon>Streptophyta</taxon>
        <taxon>Embryophyta</taxon>
        <taxon>Tracheophyta</taxon>
        <taxon>Spermatophyta</taxon>
        <taxon>Magnoliopsida</taxon>
        <taxon>eudicotyledons</taxon>
        <taxon>Gunneridae</taxon>
        <taxon>Pentapetalae</taxon>
        <taxon>asterids</taxon>
        <taxon>Cornales</taxon>
        <taxon>Nyssaceae</taxon>
        <taxon>Nyssa</taxon>
    </lineage>
</organism>
<proteinExistence type="predicted"/>
<evidence type="ECO:0000256" key="1">
    <source>
        <dbReference type="SAM" id="MobiDB-lite"/>
    </source>
</evidence>
<keyword evidence="3" id="KW-1185">Reference proteome</keyword>
<dbReference type="AlphaFoldDB" id="A0A5J5ANH8"/>
<sequence>MGKNPCSGKSGVHFGSRWRFVVPIRSESSGPHVIPDGSDEGKAMVVVAEDWGWTGVKEVHAQRASGESVDARGEGDPGWRWTESRSTGRRFSNFEKSRRTGGGVRERGWGGGNGCNQLSQAHRRSQSCKAAHPMSCLKGVQPKIVGQSPITGAQDGAQTFEREWMYMRGRVEEAGGDGVILRIREGEMRGDFPEIAVNGEGDEGEERAEYQYAINDRDKDKDTLDVGSESEDLESGSWDSGSALE</sequence>